<keyword evidence="2" id="KW-0812">Transmembrane</keyword>
<feature type="region of interest" description="Disordered" evidence="1">
    <location>
        <begin position="476"/>
        <end position="559"/>
    </location>
</feature>
<feature type="compositionally biased region" description="Low complexity" evidence="1">
    <location>
        <begin position="504"/>
        <end position="527"/>
    </location>
</feature>
<dbReference type="VEuPathDB" id="PlasmoDB:PRCDC_1023100"/>
<evidence type="ECO:0000256" key="2">
    <source>
        <dbReference type="SAM" id="Phobius"/>
    </source>
</evidence>
<dbReference type="EMBL" id="LT969573">
    <property type="protein sequence ID" value="SOV79826.1"/>
    <property type="molecule type" value="Genomic_DNA"/>
</dbReference>
<evidence type="ECO:0000256" key="1">
    <source>
        <dbReference type="SAM" id="MobiDB-lite"/>
    </source>
</evidence>
<accession>A0A2P9DFM4</accession>
<keyword evidence="2" id="KW-0472">Membrane</keyword>
<feature type="compositionally biased region" description="Basic and acidic residues" evidence="1">
    <location>
        <begin position="528"/>
        <end position="542"/>
    </location>
</feature>
<organism evidence="3 4">
    <name type="scientific">Plasmodium reichenowi</name>
    <dbReference type="NCBI Taxonomy" id="5854"/>
    <lineage>
        <taxon>Eukaryota</taxon>
        <taxon>Sar</taxon>
        <taxon>Alveolata</taxon>
        <taxon>Apicomplexa</taxon>
        <taxon>Aconoidasida</taxon>
        <taxon>Haemosporida</taxon>
        <taxon>Plasmodiidae</taxon>
        <taxon>Plasmodium</taxon>
        <taxon>Plasmodium (Laverania)</taxon>
    </lineage>
</organism>
<dbReference type="AlphaFoldDB" id="A0A2P9DFM4"/>
<reference evidence="3 4" key="1">
    <citation type="submission" date="2016-09" db="EMBL/GenBank/DDBJ databases">
        <authorList>
            <consortium name="Pathogen Informatics"/>
        </authorList>
    </citation>
    <scope>NUCLEOTIDE SEQUENCE [LARGE SCALE GENOMIC DNA]</scope>
</reference>
<dbReference type="VEuPathDB" id="PlasmoDB:PRG01_1022300"/>
<name>A0A2P9DFM4_PLARE</name>
<sequence>MSFEDKNYSFSGKRKEKGVSSYNEELIKCESSDKCEYKTKIKVRIGNNQRILLLLRHLNEEYYLILHQHKLIIGYPMIYRKIAPERSTYHYKAFYEKGDDTYENQNKRGKDRCEGYKFNDQDRLSIPIFEDFNDKTFSICCSCADTPITFESNSTIYGGLPRNMRLQCINDNETNRKLYKERIVSVKKSIRHLLPFYAIFRFMSDVKIFIIFHINIIKKEKDFSTYYKLYEEKKNNLNNNISYRYVLDDSKKEIKLFDEKIFNISSSSSAFDNINIPSIYNNYLLYPFFPDELYNIKYDTLEYGCSYNKALKFECIENDEKKCEYTDSTCLKKSILIPITYVSDKNDVCGLIGYNDVSIWKNENCLENIKCIKNTVESYLNTAQEITKGNEEILTKLPIINGKYPHYIFKKKNYDIKSSINKRSIQFFTDTNIDHYIAYEYYKEDRTEFILTIINEKNNSHQETQSLEMQKFKGKNEDYMGHTNDPYNQHGQHNNGQHGERNNGQHGQHNNGQHGQHNNGQHGQHNNGQHDKHNNGQHDKHNNGQHGQHNNGQHDKHNKMHRINSDRNKNDYIPSSYLHTIYKTFSEHINRNNGNIYDDEKKNLYDGTVFYIETLNELRIINILFSDSCNELNTDTCGVLVHIWNPSKEAIKGRLKLQCFINKEDKYTDEKNLVYEQGVYHFLFFFKVPLETFLSFRNCTVHAYGAFQLYDMQTYINYKKSFFRRFFYHQPKEINGIELYAQGIKKFICCQEDIHICKIKNIPQCNTKESLNLISVFISILILSLIILIYFTGYKKKKNTNTQENLQSTQNVSLNQNGTS</sequence>
<protein>
    <submittedName>
        <fullName evidence="3">Uncharacterized protein</fullName>
    </submittedName>
</protein>
<evidence type="ECO:0000313" key="3">
    <source>
        <dbReference type="EMBL" id="SOV79826.1"/>
    </source>
</evidence>
<feature type="compositionally biased region" description="Low complexity" evidence="1">
    <location>
        <begin position="488"/>
        <end position="497"/>
    </location>
</feature>
<feature type="transmembrane region" description="Helical" evidence="2">
    <location>
        <begin position="771"/>
        <end position="791"/>
    </location>
</feature>
<dbReference type="OrthoDB" id="374798at2759"/>
<evidence type="ECO:0000313" key="4">
    <source>
        <dbReference type="Proteomes" id="UP000240500"/>
    </source>
</evidence>
<proteinExistence type="predicted"/>
<dbReference type="Proteomes" id="UP000240500">
    <property type="component" value="Chromosome 10"/>
</dbReference>
<gene>
    <name evidence="3" type="ORF">PRG01_1022300</name>
</gene>
<keyword evidence="2" id="KW-1133">Transmembrane helix</keyword>